<accession>A0A382L451</accession>
<protein>
    <submittedName>
        <fullName evidence="1">Uncharacterized protein</fullName>
    </submittedName>
</protein>
<reference evidence="1" key="1">
    <citation type="submission" date="2018-05" db="EMBL/GenBank/DDBJ databases">
        <authorList>
            <person name="Lanie J.A."/>
            <person name="Ng W.-L."/>
            <person name="Kazmierczak K.M."/>
            <person name="Andrzejewski T.M."/>
            <person name="Davidsen T.M."/>
            <person name="Wayne K.J."/>
            <person name="Tettelin H."/>
            <person name="Glass J.I."/>
            <person name="Rusch D."/>
            <person name="Podicherti R."/>
            <person name="Tsui H.-C.T."/>
            <person name="Winkler M.E."/>
        </authorList>
    </citation>
    <scope>NUCLEOTIDE SEQUENCE</scope>
</reference>
<name>A0A382L451_9ZZZZ</name>
<sequence length="44" mass="5704">MMKLILKKKHLRLRESFFLIFHLLRLKKQKDYRQRIRRHELIQT</sequence>
<gene>
    <name evidence="1" type="ORF">METZ01_LOCUS283439</name>
</gene>
<proteinExistence type="predicted"/>
<evidence type="ECO:0000313" key="1">
    <source>
        <dbReference type="EMBL" id="SVC30585.1"/>
    </source>
</evidence>
<organism evidence="1">
    <name type="scientific">marine metagenome</name>
    <dbReference type="NCBI Taxonomy" id="408172"/>
    <lineage>
        <taxon>unclassified sequences</taxon>
        <taxon>metagenomes</taxon>
        <taxon>ecological metagenomes</taxon>
    </lineage>
</organism>
<dbReference type="AlphaFoldDB" id="A0A382L451"/>
<dbReference type="EMBL" id="UINC01084185">
    <property type="protein sequence ID" value="SVC30585.1"/>
    <property type="molecule type" value="Genomic_DNA"/>
</dbReference>